<dbReference type="SMART" id="SM00448">
    <property type="entry name" value="REC"/>
    <property type="match status" value="1"/>
</dbReference>
<dbReference type="InterPro" id="IPR013767">
    <property type="entry name" value="PAS_fold"/>
</dbReference>
<feature type="domain" description="PAC" evidence="18">
    <location>
        <begin position="192"/>
        <end position="244"/>
    </location>
</feature>
<comment type="catalytic activity">
    <reaction evidence="1">
        <text>ATP + protein L-histidine = ADP + protein N-phospho-L-histidine.</text>
        <dbReference type="EC" id="2.7.13.3"/>
    </reaction>
</comment>
<reference evidence="19 20" key="1">
    <citation type="submission" date="2015-01" db="EMBL/GenBank/DDBJ databases">
        <title>Paenibacillus swuensis/DY6/whole genome sequencing.</title>
        <authorList>
            <person name="Kim M.K."/>
            <person name="Srinivasan S."/>
            <person name="Lee J.-J."/>
        </authorList>
    </citation>
    <scope>NUCLEOTIDE SEQUENCE [LARGE SCALE GENOMIC DNA]</scope>
    <source>
        <strain evidence="19 20">DY6</strain>
    </source>
</reference>
<evidence type="ECO:0000313" key="20">
    <source>
        <dbReference type="Proteomes" id="UP000076927"/>
    </source>
</evidence>
<dbReference type="EMBL" id="CP011388">
    <property type="protein sequence ID" value="ANE48721.1"/>
    <property type="molecule type" value="Genomic_DNA"/>
</dbReference>
<dbReference type="CDD" id="cd00082">
    <property type="entry name" value="HisKA"/>
    <property type="match status" value="1"/>
</dbReference>
<dbReference type="Pfam" id="PF00072">
    <property type="entry name" value="Response_reg"/>
    <property type="match status" value="1"/>
</dbReference>
<dbReference type="InterPro" id="IPR001610">
    <property type="entry name" value="PAC"/>
</dbReference>
<evidence type="ECO:0000256" key="4">
    <source>
        <dbReference type="ARBA" id="ARBA00022553"/>
    </source>
</evidence>
<dbReference type="SMART" id="SM00086">
    <property type="entry name" value="PAC"/>
    <property type="match status" value="3"/>
</dbReference>
<dbReference type="GO" id="GO:0005524">
    <property type="term" value="F:ATP binding"/>
    <property type="evidence" value="ECO:0007669"/>
    <property type="project" value="UniProtKB-KW"/>
</dbReference>
<dbReference type="Pfam" id="PF13426">
    <property type="entry name" value="PAS_9"/>
    <property type="match status" value="1"/>
</dbReference>
<evidence type="ECO:0000259" key="17">
    <source>
        <dbReference type="PROSITE" id="PS50112"/>
    </source>
</evidence>
<evidence type="ECO:0000313" key="19">
    <source>
        <dbReference type="EMBL" id="ANE48721.1"/>
    </source>
</evidence>
<dbReference type="Gene3D" id="3.30.565.10">
    <property type="entry name" value="Histidine kinase-like ATPase, C-terminal domain"/>
    <property type="match status" value="1"/>
</dbReference>
<feature type="domain" description="Response regulatory" evidence="16">
    <location>
        <begin position="789"/>
        <end position="905"/>
    </location>
</feature>
<protein>
    <recommendedName>
        <fullName evidence="12">Circadian input-output histidine kinase CikA</fullName>
        <ecNumber evidence="3">2.7.13.3</ecNumber>
    </recommendedName>
    <alternativeName>
        <fullName evidence="11">Sensory/regulatory protein RpfC</fullName>
    </alternativeName>
</protein>
<dbReference type="InterPro" id="IPR013656">
    <property type="entry name" value="PAS_4"/>
</dbReference>
<dbReference type="Gene3D" id="3.40.50.2300">
    <property type="match status" value="1"/>
</dbReference>
<gene>
    <name evidence="19" type="ORF">SY83_04190</name>
</gene>
<organism evidence="19 20">
    <name type="scientific">Paenibacillus swuensis</name>
    <dbReference type="NCBI Taxonomy" id="1178515"/>
    <lineage>
        <taxon>Bacteria</taxon>
        <taxon>Bacillati</taxon>
        <taxon>Bacillota</taxon>
        <taxon>Bacilli</taxon>
        <taxon>Bacillales</taxon>
        <taxon>Paenibacillaceae</taxon>
        <taxon>Paenibacillus</taxon>
    </lineage>
</organism>
<feature type="domain" description="PAS" evidence="17">
    <location>
        <begin position="245"/>
        <end position="315"/>
    </location>
</feature>
<dbReference type="InterPro" id="IPR036890">
    <property type="entry name" value="HATPase_C_sf"/>
</dbReference>
<keyword evidence="5" id="KW-0808">Transferase</keyword>
<sequence length="911" mass="100877">MAVISPSEGTWLKVNPSFAAMLGYTPAEMEGTLYDTYRSARSTDTPDSPDSLDFFFTQGRDADPLFTYKHSFNHKEGHPVVLSLQDSRMMESAPDALTSSILLQIIHHSAPANPLYSTNLIATAHRIALLGPWEWDLQQSVLYYSEDIRRIFNYALQPVEYSPDAFQALVHPEDREGAAEAISAVLKQGQSADHTLRILLPDNTVKTVHLTWEVTHDETGQPLKLIGMAQDITERTRMEEQLKESEQRYKSLFDHNPAAVYSMNLNGDYLTANANLERITGYSLEELIGMYWGPIVHPKDLAKTQYHFGKATEGIPQSYDLTIIHKDGRDIEINSTNIPIIIDNEVVGVYGITRDITERIRYTEQIEKLSYEHSLILNAVTEGIFGLNLEGTAMFINPAGAAMLGFQPDELIGTAYLGMLQQSGADGLQFTFGETPISRAVKEQVSHQNRESVFWRKDGSSFLVDYQVTPIFDKGEPKGAVVVFRDITSEKEIIQAKESAEHADRVKSEFLAIMSHELRTPMNGIMGMADLMADTELTEEQRSYLETIQFSSDALLYILNEILDFSKIEAGKMNLLQDPMDIANVLSQVTDLFAPKAAEKGIELRAEHGERMPVVLGDAGRLRQVLINLVGNAVKFTDRGHIHLSATAHSRSATGRVYAEFKVQDTGIGIPENLQNKLFQSFSQIHPAINRKYGGTGLGLAICKKLVELMGGSIGVDSEEGAGSLFYFVIPFEPAEGHSLDISMDRIQNSGPSQDLNSGHPETVTALPETVMKLPHPQDKALEPFGPLRILIVDDNTVNVQLLTAVVDKLGYTSSAASNGQDALQALDAADYDLIFMDIQMPVMDGLEATTIIRERYAHKSPYIVAVTAFAQSSDRTNALAAGMRDFISKPVFAPEVERVLRACAHMIKTS</sequence>
<dbReference type="InterPro" id="IPR004358">
    <property type="entry name" value="Sig_transdc_His_kin-like_C"/>
</dbReference>
<dbReference type="OrthoDB" id="9815750at2"/>
<dbReference type="Gene3D" id="2.10.70.100">
    <property type="match status" value="1"/>
</dbReference>
<comment type="subunit">
    <text evidence="10">At low DSF concentrations, interacts with RpfF.</text>
</comment>
<feature type="modified residue" description="4-aspartylphosphate" evidence="13">
    <location>
        <position position="838"/>
    </location>
</feature>
<dbReference type="Pfam" id="PF08447">
    <property type="entry name" value="PAS_3"/>
    <property type="match status" value="1"/>
</dbReference>
<dbReference type="Pfam" id="PF02518">
    <property type="entry name" value="HATPase_c"/>
    <property type="match status" value="1"/>
</dbReference>
<feature type="domain" description="PAS" evidence="17">
    <location>
        <begin position="136"/>
        <end position="189"/>
    </location>
</feature>
<dbReference type="STRING" id="1178515.SY83_04190"/>
<dbReference type="PRINTS" id="PR00344">
    <property type="entry name" value="BCTRLSENSOR"/>
</dbReference>
<evidence type="ECO:0000256" key="7">
    <source>
        <dbReference type="ARBA" id="ARBA00022777"/>
    </source>
</evidence>
<evidence type="ECO:0000256" key="11">
    <source>
        <dbReference type="ARBA" id="ARBA00068150"/>
    </source>
</evidence>
<dbReference type="InterPro" id="IPR001789">
    <property type="entry name" value="Sig_transdc_resp-reg_receiver"/>
</dbReference>
<dbReference type="InterPro" id="IPR035965">
    <property type="entry name" value="PAS-like_dom_sf"/>
</dbReference>
<name>A0A172TNT6_9BACL</name>
<dbReference type="Pfam" id="PF08448">
    <property type="entry name" value="PAS_4"/>
    <property type="match status" value="1"/>
</dbReference>
<evidence type="ECO:0000256" key="1">
    <source>
        <dbReference type="ARBA" id="ARBA00000085"/>
    </source>
</evidence>
<keyword evidence="9" id="KW-0902">Two-component regulatory system</keyword>
<dbReference type="Pfam" id="PF00512">
    <property type="entry name" value="HisKA"/>
    <property type="match status" value="1"/>
</dbReference>
<evidence type="ECO:0000256" key="5">
    <source>
        <dbReference type="ARBA" id="ARBA00022679"/>
    </source>
</evidence>
<evidence type="ECO:0000256" key="12">
    <source>
        <dbReference type="ARBA" id="ARBA00074306"/>
    </source>
</evidence>
<comment type="similarity">
    <text evidence="2">In the N-terminal section; belongs to the phytochrome family.</text>
</comment>
<feature type="coiled-coil region" evidence="14">
    <location>
        <begin position="228"/>
        <end position="255"/>
    </location>
</feature>
<dbReference type="InterPro" id="IPR036097">
    <property type="entry name" value="HisK_dim/P_sf"/>
</dbReference>
<proteinExistence type="inferred from homology"/>
<keyword evidence="6" id="KW-0547">Nucleotide-binding</keyword>
<dbReference type="InterPro" id="IPR003661">
    <property type="entry name" value="HisK_dim/P_dom"/>
</dbReference>
<dbReference type="InterPro" id="IPR013655">
    <property type="entry name" value="PAS_fold_3"/>
</dbReference>
<evidence type="ECO:0000256" key="3">
    <source>
        <dbReference type="ARBA" id="ARBA00012438"/>
    </source>
</evidence>
<evidence type="ECO:0000256" key="2">
    <source>
        <dbReference type="ARBA" id="ARBA00006402"/>
    </source>
</evidence>
<accession>A0A172TNT6</accession>
<evidence type="ECO:0000256" key="6">
    <source>
        <dbReference type="ARBA" id="ARBA00022741"/>
    </source>
</evidence>
<dbReference type="InterPro" id="IPR005467">
    <property type="entry name" value="His_kinase_dom"/>
</dbReference>
<dbReference type="AlphaFoldDB" id="A0A172TNT6"/>
<dbReference type="SMART" id="SM00091">
    <property type="entry name" value="PAS"/>
    <property type="match status" value="3"/>
</dbReference>
<dbReference type="SUPFAM" id="SSF55874">
    <property type="entry name" value="ATPase domain of HSP90 chaperone/DNA topoisomerase II/histidine kinase"/>
    <property type="match status" value="1"/>
</dbReference>
<dbReference type="SMART" id="SM00388">
    <property type="entry name" value="HisKA"/>
    <property type="match status" value="1"/>
</dbReference>
<keyword evidence="20" id="KW-1185">Reference proteome</keyword>
<dbReference type="SUPFAM" id="SSF55785">
    <property type="entry name" value="PYP-like sensor domain (PAS domain)"/>
    <property type="match status" value="3"/>
</dbReference>
<keyword evidence="14" id="KW-0175">Coiled coil</keyword>
<dbReference type="Gene3D" id="3.30.450.20">
    <property type="entry name" value="PAS domain"/>
    <property type="match status" value="3"/>
</dbReference>
<dbReference type="InterPro" id="IPR011006">
    <property type="entry name" value="CheY-like_superfamily"/>
</dbReference>
<evidence type="ECO:0000259" key="15">
    <source>
        <dbReference type="PROSITE" id="PS50109"/>
    </source>
</evidence>
<keyword evidence="4 13" id="KW-0597">Phosphoprotein</keyword>
<evidence type="ECO:0000256" key="14">
    <source>
        <dbReference type="SAM" id="Coils"/>
    </source>
</evidence>
<evidence type="ECO:0000256" key="9">
    <source>
        <dbReference type="ARBA" id="ARBA00023012"/>
    </source>
</evidence>
<dbReference type="SUPFAM" id="SSF47384">
    <property type="entry name" value="Homodimeric domain of signal transducing histidine kinase"/>
    <property type="match status" value="1"/>
</dbReference>
<dbReference type="FunFam" id="3.30.565.10:FF:000010">
    <property type="entry name" value="Sensor histidine kinase RcsC"/>
    <property type="match status" value="1"/>
</dbReference>
<dbReference type="FunFam" id="1.10.287.130:FF:000002">
    <property type="entry name" value="Two-component osmosensing histidine kinase"/>
    <property type="match status" value="1"/>
</dbReference>
<feature type="domain" description="PAS" evidence="17">
    <location>
        <begin position="376"/>
        <end position="417"/>
    </location>
</feature>
<dbReference type="Pfam" id="PF00989">
    <property type="entry name" value="PAS"/>
    <property type="match status" value="1"/>
</dbReference>
<dbReference type="PROSITE" id="PS50110">
    <property type="entry name" value="RESPONSE_REGULATORY"/>
    <property type="match status" value="1"/>
</dbReference>
<dbReference type="InterPro" id="IPR003594">
    <property type="entry name" value="HATPase_dom"/>
</dbReference>
<feature type="domain" description="PAC" evidence="18">
    <location>
        <begin position="448"/>
        <end position="499"/>
    </location>
</feature>
<evidence type="ECO:0000256" key="13">
    <source>
        <dbReference type="PROSITE-ProRule" id="PRU00169"/>
    </source>
</evidence>
<evidence type="ECO:0000256" key="8">
    <source>
        <dbReference type="ARBA" id="ARBA00022840"/>
    </source>
</evidence>
<dbReference type="GO" id="GO:0000155">
    <property type="term" value="F:phosphorelay sensor kinase activity"/>
    <property type="evidence" value="ECO:0007669"/>
    <property type="project" value="InterPro"/>
</dbReference>
<dbReference type="PATRIC" id="fig|1178515.4.peg.836"/>
<dbReference type="CDD" id="cd17546">
    <property type="entry name" value="REC_hyHK_CKI1_RcsC-like"/>
    <property type="match status" value="1"/>
</dbReference>
<evidence type="ECO:0000256" key="10">
    <source>
        <dbReference type="ARBA" id="ARBA00064003"/>
    </source>
</evidence>
<dbReference type="Gene3D" id="1.10.287.130">
    <property type="match status" value="1"/>
</dbReference>
<evidence type="ECO:0000259" key="18">
    <source>
        <dbReference type="PROSITE" id="PS50113"/>
    </source>
</evidence>
<evidence type="ECO:0000259" key="16">
    <source>
        <dbReference type="PROSITE" id="PS50110"/>
    </source>
</evidence>
<dbReference type="PROSITE" id="PS50109">
    <property type="entry name" value="HIS_KIN"/>
    <property type="match status" value="1"/>
</dbReference>
<dbReference type="CDD" id="cd16922">
    <property type="entry name" value="HATPase_EvgS-ArcB-TorS-like"/>
    <property type="match status" value="1"/>
</dbReference>
<dbReference type="EC" id="2.7.13.3" evidence="3"/>
<dbReference type="CDD" id="cd00130">
    <property type="entry name" value="PAS"/>
    <property type="match status" value="4"/>
</dbReference>
<keyword evidence="8" id="KW-0067">ATP-binding</keyword>
<dbReference type="PROSITE" id="PS50112">
    <property type="entry name" value="PAS"/>
    <property type="match status" value="3"/>
</dbReference>
<dbReference type="SUPFAM" id="SSF52172">
    <property type="entry name" value="CheY-like"/>
    <property type="match status" value="1"/>
</dbReference>
<dbReference type="PANTHER" id="PTHR45339:SF1">
    <property type="entry name" value="HYBRID SIGNAL TRANSDUCTION HISTIDINE KINASE J"/>
    <property type="match status" value="1"/>
</dbReference>
<dbReference type="PROSITE" id="PS50113">
    <property type="entry name" value="PAC"/>
    <property type="match status" value="3"/>
</dbReference>
<dbReference type="NCBIfam" id="TIGR00229">
    <property type="entry name" value="sensory_box"/>
    <property type="match status" value="2"/>
</dbReference>
<dbReference type="InterPro" id="IPR000700">
    <property type="entry name" value="PAS-assoc_C"/>
</dbReference>
<dbReference type="SMART" id="SM00387">
    <property type="entry name" value="HATPase_c"/>
    <property type="match status" value="1"/>
</dbReference>
<feature type="domain" description="PAC" evidence="18">
    <location>
        <begin position="317"/>
        <end position="368"/>
    </location>
</feature>
<dbReference type="InterPro" id="IPR000014">
    <property type="entry name" value="PAS"/>
</dbReference>
<dbReference type="KEGG" id="pswu:SY83_04190"/>
<dbReference type="GO" id="GO:0006355">
    <property type="term" value="P:regulation of DNA-templated transcription"/>
    <property type="evidence" value="ECO:0007669"/>
    <property type="project" value="InterPro"/>
</dbReference>
<dbReference type="PANTHER" id="PTHR45339">
    <property type="entry name" value="HYBRID SIGNAL TRANSDUCTION HISTIDINE KINASE J"/>
    <property type="match status" value="1"/>
</dbReference>
<feature type="domain" description="Histidine kinase" evidence="15">
    <location>
        <begin position="513"/>
        <end position="734"/>
    </location>
</feature>
<dbReference type="Proteomes" id="UP000076927">
    <property type="component" value="Chromosome"/>
</dbReference>
<keyword evidence="7" id="KW-0418">Kinase</keyword>